<evidence type="ECO:0008006" key="4">
    <source>
        <dbReference type="Google" id="ProtNLM"/>
    </source>
</evidence>
<evidence type="ECO:0000256" key="1">
    <source>
        <dbReference type="SAM" id="Coils"/>
    </source>
</evidence>
<sequence>MQRQEERIKEIKAALEEAKNQRYKAELRLENLEQQEKAILEELAELGVEPDQLEDEIKRLEREIDRRIKEAWELLPRELVENDESKG</sequence>
<keyword evidence="1" id="KW-0175">Coiled coil</keyword>
<reference evidence="2 3" key="1">
    <citation type="submission" date="2018-04" db="EMBL/GenBank/DDBJ databases">
        <title>Genomic Encyclopedia of Archaeal and Bacterial Type Strains, Phase II (KMG-II): from individual species to whole genera.</title>
        <authorList>
            <person name="Goeker M."/>
        </authorList>
    </citation>
    <scope>NUCLEOTIDE SEQUENCE [LARGE SCALE GENOMIC DNA]</scope>
    <source>
        <strain evidence="2 3">DSM 45787</strain>
    </source>
</reference>
<comment type="caution">
    <text evidence="2">The sequence shown here is derived from an EMBL/GenBank/DDBJ whole genome shotgun (WGS) entry which is preliminary data.</text>
</comment>
<dbReference type="EMBL" id="QBKR01000015">
    <property type="protein sequence ID" value="PTX58666.1"/>
    <property type="molecule type" value="Genomic_DNA"/>
</dbReference>
<name>A0A2T6BRJ2_9BACL</name>
<keyword evidence="3" id="KW-1185">Reference proteome</keyword>
<evidence type="ECO:0000313" key="2">
    <source>
        <dbReference type="EMBL" id="PTX58666.1"/>
    </source>
</evidence>
<protein>
    <recommendedName>
        <fullName evidence="4">Viral A-type inclusion protein</fullName>
    </recommendedName>
</protein>
<dbReference type="OrthoDB" id="2887406at2"/>
<proteinExistence type="predicted"/>
<dbReference type="Proteomes" id="UP000244240">
    <property type="component" value="Unassembled WGS sequence"/>
</dbReference>
<evidence type="ECO:0000313" key="3">
    <source>
        <dbReference type="Proteomes" id="UP000244240"/>
    </source>
</evidence>
<accession>A0A2T6BRJ2</accession>
<dbReference type="RefSeq" id="WP_108024301.1">
    <property type="nucleotide sequence ID" value="NZ_QBKR01000015.1"/>
</dbReference>
<dbReference type="AlphaFoldDB" id="A0A2T6BRJ2"/>
<gene>
    <name evidence="2" type="ORF">C8P63_11564</name>
</gene>
<organism evidence="2 3">
    <name type="scientific">Melghirimyces profundicolus</name>
    <dbReference type="NCBI Taxonomy" id="1242148"/>
    <lineage>
        <taxon>Bacteria</taxon>
        <taxon>Bacillati</taxon>
        <taxon>Bacillota</taxon>
        <taxon>Bacilli</taxon>
        <taxon>Bacillales</taxon>
        <taxon>Thermoactinomycetaceae</taxon>
        <taxon>Melghirimyces</taxon>
    </lineage>
</organism>
<feature type="coiled-coil region" evidence="1">
    <location>
        <begin position="1"/>
        <end position="70"/>
    </location>
</feature>